<dbReference type="Proteomes" id="UP001226691">
    <property type="component" value="Unassembled WGS sequence"/>
</dbReference>
<dbReference type="EMBL" id="JAUTBF010000001">
    <property type="protein sequence ID" value="MDQ1122239.1"/>
    <property type="molecule type" value="Genomic_DNA"/>
</dbReference>
<accession>A0ABU0TTC9</accession>
<dbReference type="RefSeq" id="WP_307480457.1">
    <property type="nucleotide sequence ID" value="NZ_JAUTBF010000001.1"/>
</dbReference>
<name>A0ABU0TTC9_MICTR</name>
<sequence length="132" mass="14393">MHSTTIRAGEVYGPNYDPTPEAAKHGIQIVHDLDADDAGEWHPESRTIRVRTSDRSHFRSTATYQLAYALDPGATRESAVAFAMSRLVDSEDLAELATVTNDPTLLAKILRVTPGLLRTHLEINVGSRVAVG</sequence>
<proteinExistence type="predicted"/>
<comment type="caution">
    <text evidence="1">The sequence shown here is derived from an EMBL/GenBank/DDBJ whole genome shotgun (WGS) entry which is preliminary data.</text>
</comment>
<keyword evidence="2" id="KW-1185">Reference proteome</keyword>
<evidence type="ECO:0000313" key="1">
    <source>
        <dbReference type="EMBL" id="MDQ1122239.1"/>
    </source>
</evidence>
<organism evidence="1 2">
    <name type="scientific">Microbacterium trichothecenolyticum</name>
    <name type="common">Aureobacterium trichothecenolyticum</name>
    <dbReference type="NCBI Taxonomy" id="69370"/>
    <lineage>
        <taxon>Bacteria</taxon>
        <taxon>Bacillati</taxon>
        <taxon>Actinomycetota</taxon>
        <taxon>Actinomycetes</taxon>
        <taxon>Micrococcales</taxon>
        <taxon>Microbacteriaceae</taxon>
        <taxon>Microbacterium</taxon>
    </lineage>
</organism>
<protein>
    <submittedName>
        <fullName evidence="1">Uncharacterized protein</fullName>
    </submittedName>
</protein>
<gene>
    <name evidence="1" type="ORF">QE412_000812</name>
</gene>
<evidence type="ECO:0000313" key="2">
    <source>
        <dbReference type="Proteomes" id="UP001226691"/>
    </source>
</evidence>
<reference evidence="1 2" key="1">
    <citation type="submission" date="2023-07" db="EMBL/GenBank/DDBJ databases">
        <title>Functional and genomic diversity of the sorghum phyllosphere microbiome.</title>
        <authorList>
            <person name="Shade A."/>
        </authorList>
    </citation>
    <scope>NUCLEOTIDE SEQUENCE [LARGE SCALE GENOMIC DNA]</scope>
    <source>
        <strain evidence="1 2">SORGH_AS_1207</strain>
    </source>
</reference>